<evidence type="ECO:0008006" key="3">
    <source>
        <dbReference type="Google" id="ProtNLM"/>
    </source>
</evidence>
<keyword evidence="2" id="KW-1185">Reference proteome</keyword>
<proteinExistence type="predicted"/>
<protein>
    <recommendedName>
        <fullName evidence="3">Rubrerythrin</fullName>
    </recommendedName>
</protein>
<organism evidence="1 2">
    <name type="scientific">Albidovulum salinarum</name>
    <dbReference type="NCBI Taxonomy" id="2984153"/>
    <lineage>
        <taxon>Bacteria</taxon>
        <taxon>Pseudomonadati</taxon>
        <taxon>Pseudomonadota</taxon>
        <taxon>Alphaproteobacteria</taxon>
        <taxon>Rhodobacterales</taxon>
        <taxon>Paracoccaceae</taxon>
        <taxon>Albidovulum</taxon>
    </lineage>
</organism>
<dbReference type="Proteomes" id="UP001209535">
    <property type="component" value="Unassembled WGS sequence"/>
</dbReference>
<comment type="caution">
    <text evidence="1">The sequence shown here is derived from an EMBL/GenBank/DDBJ whole genome shotgun (WGS) entry which is preliminary data.</text>
</comment>
<evidence type="ECO:0000313" key="1">
    <source>
        <dbReference type="EMBL" id="MCU9847376.1"/>
    </source>
</evidence>
<reference evidence="1 2" key="1">
    <citation type="submission" date="2022-10" db="EMBL/GenBank/DDBJ databases">
        <title>Defluviimonas sp. nov., isolated from ocean surface sediments.</title>
        <authorList>
            <person name="He W."/>
            <person name="Wang L."/>
            <person name="Zhang D.-F."/>
        </authorList>
    </citation>
    <scope>NUCLEOTIDE SEQUENCE [LARGE SCALE GENOMIC DNA]</scope>
    <source>
        <strain evidence="1 2">WL0024</strain>
    </source>
</reference>
<dbReference type="RefSeq" id="WP_263333871.1">
    <property type="nucleotide sequence ID" value="NZ_JAOVQO010000004.1"/>
</dbReference>
<evidence type="ECO:0000313" key="2">
    <source>
        <dbReference type="Proteomes" id="UP001209535"/>
    </source>
</evidence>
<name>A0ABT2X0B2_9RHOB</name>
<gene>
    <name evidence="1" type="ORF">OEZ60_05100</name>
</gene>
<sequence length="162" mass="17649">MTLQARAFPDYAAALLSAYEEEVSGEAYFAALAAMQSGRARDALTLMAEMERATARALEPLLEAADVRPADRSALLEEGRAEAQELAGQSWHDLLTDMRDDYGAYVTEFEVVRAGAPEALRHHADLLVAHEVAIIDHARAELAGDPDSLAPLRRYLAQARSV</sequence>
<accession>A0ABT2X0B2</accession>
<dbReference type="EMBL" id="JAOVQO010000004">
    <property type="protein sequence ID" value="MCU9847376.1"/>
    <property type="molecule type" value="Genomic_DNA"/>
</dbReference>